<proteinExistence type="inferred from homology"/>
<reference evidence="4" key="1">
    <citation type="submission" date="2019-12" db="UniProtKB">
        <authorList>
            <consortium name="WormBaseParasite"/>
        </authorList>
    </citation>
    <scope>IDENTIFICATION</scope>
</reference>
<dbReference type="GO" id="GO:0005739">
    <property type="term" value="C:mitochondrion"/>
    <property type="evidence" value="ECO:0007669"/>
    <property type="project" value="TreeGrafter"/>
</dbReference>
<dbReference type="STRING" id="70415.A0A5S6QQF1"/>
<dbReference type="CDD" id="cd20265">
    <property type="entry name" value="Complex1_LYR_ETFRF1_LYRM5"/>
    <property type="match status" value="1"/>
</dbReference>
<evidence type="ECO:0000313" key="3">
    <source>
        <dbReference type="Proteomes" id="UP000046395"/>
    </source>
</evidence>
<evidence type="ECO:0000256" key="1">
    <source>
        <dbReference type="ARBA" id="ARBA00009508"/>
    </source>
</evidence>
<dbReference type="GO" id="GO:0022904">
    <property type="term" value="P:respiratory electron transport chain"/>
    <property type="evidence" value="ECO:0007669"/>
    <property type="project" value="TreeGrafter"/>
</dbReference>
<dbReference type="PANTHER" id="PTHR21024">
    <property type="entry name" value="GROWTH HORMONE-INDUCIBLE SOLUBLE PROTEIN-RELATED"/>
    <property type="match status" value="1"/>
</dbReference>
<accession>A0A5S6QQF1</accession>
<dbReference type="Proteomes" id="UP000046395">
    <property type="component" value="Unassembled WGS sequence"/>
</dbReference>
<dbReference type="InterPro" id="IPR045296">
    <property type="entry name" value="Complex1_LYR_ETFRF1_LYRM5"/>
</dbReference>
<dbReference type="GO" id="GO:0090324">
    <property type="term" value="P:negative regulation of oxidative phosphorylation"/>
    <property type="evidence" value="ECO:0007669"/>
    <property type="project" value="InterPro"/>
</dbReference>
<dbReference type="AlphaFoldDB" id="A0A5S6QQF1"/>
<dbReference type="InterPro" id="IPR008011">
    <property type="entry name" value="Complex1_LYR_dom"/>
</dbReference>
<dbReference type="InterPro" id="IPR052000">
    <property type="entry name" value="ETFRF1"/>
</dbReference>
<dbReference type="WBParaSite" id="TMUE_2000009460.1">
    <property type="protein sequence ID" value="TMUE_2000009460.1"/>
    <property type="gene ID" value="WBGene00291462"/>
</dbReference>
<dbReference type="PANTHER" id="PTHR21024:SF0">
    <property type="entry name" value="ELECTRON TRANSFER FLAVOPROTEIN REGULATORY FACTOR 1"/>
    <property type="match status" value="1"/>
</dbReference>
<evidence type="ECO:0000313" key="4">
    <source>
        <dbReference type="WBParaSite" id="TMUE_2000009460.1"/>
    </source>
</evidence>
<organism evidence="3 4">
    <name type="scientific">Trichuris muris</name>
    <name type="common">Mouse whipworm</name>
    <dbReference type="NCBI Taxonomy" id="70415"/>
    <lineage>
        <taxon>Eukaryota</taxon>
        <taxon>Metazoa</taxon>
        <taxon>Ecdysozoa</taxon>
        <taxon>Nematoda</taxon>
        <taxon>Enoplea</taxon>
        <taxon>Dorylaimia</taxon>
        <taxon>Trichinellida</taxon>
        <taxon>Trichuridae</taxon>
        <taxon>Trichuris</taxon>
    </lineage>
</organism>
<feature type="domain" description="Complex 1 LYR protein" evidence="2">
    <location>
        <begin position="8"/>
        <end position="59"/>
    </location>
</feature>
<protein>
    <submittedName>
        <fullName evidence="4">Complex 1 LYR protein domain-containing protein</fullName>
    </submittedName>
</protein>
<dbReference type="Pfam" id="PF05347">
    <property type="entry name" value="Complex1_LYR"/>
    <property type="match status" value="1"/>
</dbReference>
<sequence length="86" mass="10284">MSRELRYEVLQLYKQLMYMARDYPAGEGNLKSVLRRAFLSNKGLTDKAQIQQAIKHGEFVKKELEALYSLRKYRAMKKRYYDNTNN</sequence>
<comment type="similarity">
    <text evidence="1">Belongs to the complex I LYR family.</text>
</comment>
<evidence type="ECO:0000259" key="2">
    <source>
        <dbReference type="Pfam" id="PF05347"/>
    </source>
</evidence>
<name>A0A5S6QQF1_TRIMR</name>
<keyword evidence="3" id="KW-1185">Reference proteome</keyword>